<comment type="caution">
    <text evidence="1">The sequence shown here is derived from an EMBL/GenBank/DDBJ whole genome shotgun (WGS) entry which is preliminary data.</text>
</comment>
<protein>
    <submittedName>
        <fullName evidence="1">Uncharacterized protein</fullName>
    </submittedName>
</protein>
<evidence type="ECO:0000313" key="2">
    <source>
        <dbReference type="Proteomes" id="UP000627573"/>
    </source>
</evidence>
<accession>A0A8I1DB86</accession>
<proteinExistence type="predicted"/>
<gene>
    <name evidence="1" type="ORF">I3517_35755</name>
</gene>
<dbReference type="AlphaFoldDB" id="A0A8I1DB86"/>
<dbReference type="EMBL" id="JAECSB010000105">
    <property type="protein sequence ID" value="MBH5147961.1"/>
    <property type="molecule type" value="Genomic_DNA"/>
</dbReference>
<name>A0A8I1DB86_RHOER</name>
<evidence type="ECO:0000313" key="1">
    <source>
        <dbReference type="EMBL" id="MBH5147961.1"/>
    </source>
</evidence>
<dbReference type="Proteomes" id="UP000627573">
    <property type="component" value="Unassembled WGS sequence"/>
</dbReference>
<organism evidence="1 2">
    <name type="scientific">Rhodococcus erythropolis</name>
    <name type="common">Arthrobacter picolinophilus</name>
    <dbReference type="NCBI Taxonomy" id="1833"/>
    <lineage>
        <taxon>Bacteria</taxon>
        <taxon>Bacillati</taxon>
        <taxon>Actinomycetota</taxon>
        <taxon>Actinomycetes</taxon>
        <taxon>Mycobacteriales</taxon>
        <taxon>Nocardiaceae</taxon>
        <taxon>Rhodococcus</taxon>
        <taxon>Rhodococcus erythropolis group</taxon>
    </lineage>
</organism>
<reference evidence="1 2" key="1">
    <citation type="submission" date="2020-12" db="EMBL/GenBank/DDBJ databases">
        <title>Draft genome sequence of furan degrading bacterial strain FUR100.</title>
        <authorList>
            <person name="Woiski C."/>
        </authorList>
    </citation>
    <scope>NUCLEOTIDE SEQUENCE [LARGE SCALE GENOMIC DNA]</scope>
    <source>
        <strain evidence="1 2">FUR100</strain>
    </source>
</reference>
<sequence>MRHKDAIQLALHAAVIAKLKADPSIPYVEIAERNIDRMRSAVRGPSMGHCLDTWAELIIGPFDRMESTSLADDESGRELRALNPFTGVLTQEERIEAIQSVDRQPGECG</sequence>
<dbReference type="RefSeq" id="WP_197942359.1">
    <property type="nucleotide sequence ID" value="NZ_JAECSB010000105.1"/>
</dbReference>
<keyword evidence="2" id="KW-1185">Reference proteome</keyword>